<keyword evidence="3" id="KW-1185">Reference proteome</keyword>
<evidence type="ECO:0000259" key="1">
    <source>
        <dbReference type="Pfam" id="PF03721"/>
    </source>
</evidence>
<keyword evidence="2" id="KW-0560">Oxidoreductase</keyword>
<sequence length="76" mass="8057">MDEAKVATMRRGELPEAQVVFIAVGTPPLPDGSPDLSQGRSASEAIGGHLEKGFTVVINKSTVPVRSGNYAELWYG</sequence>
<dbReference type="InterPro" id="IPR001732">
    <property type="entry name" value="UDP-Glc/GDP-Man_DH_N"/>
</dbReference>
<evidence type="ECO:0000313" key="3">
    <source>
        <dbReference type="Proteomes" id="UP000058660"/>
    </source>
</evidence>
<name>A0ABM5VL83_THEA5</name>
<dbReference type="Gene3D" id="3.40.50.720">
    <property type="entry name" value="NAD(P)-binding Rossmann-like Domain"/>
    <property type="match status" value="1"/>
</dbReference>
<dbReference type="EC" id="1.1.1.22" evidence="2"/>
<organism evidence="2 3">
    <name type="scientific">Thermus aquaticus (strain ATCC BAA-2747 / Y51MC23)</name>
    <dbReference type="NCBI Taxonomy" id="498848"/>
    <lineage>
        <taxon>Bacteria</taxon>
        <taxon>Thermotogati</taxon>
        <taxon>Deinococcota</taxon>
        <taxon>Deinococci</taxon>
        <taxon>Thermales</taxon>
        <taxon>Thermaceae</taxon>
        <taxon>Thermus</taxon>
    </lineage>
</organism>
<reference evidence="3" key="1">
    <citation type="journal article" date="2015" name="PLoS ONE">
        <title>Complete Genome Sequence of Thermus aquaticus Y51MC23.</title>
        <authorList>
            <person name="Brumm P.J."/>
            <person name="Monsma S."/>
            <person name="Keough B."/>
            <person name="Jasinovica S."/>
            <person name="Ferguson E."/>
            <person name="Schoenfeld T."/>
            <person name="Lodes M."/>
            <person name="Mead D.A."/>
        </authorList>
    </citation>
    <scope>NUCLEOTIDE SEQUENCE [LARGE SCALE GENOMIC DNA]</scope>
    <source>
        <strain evidence="3">BAA-2747 / Y51MC23</strain>
    </source>
</reference>
<proteinExistence type="predicted"/>
<protein>
    <submittedName>
        <fullName evidence="2">UDP-glucose 6-dehydrogenase</fullName>
        <ecNumber evidence="2">1.1.1.22</ecNumber>
    </submittedName>
</protein>
<accession>A0ABM5VL83</accession>
<dbReference type="Proteomes" id="UP000058660">
    <property type="component" value="Chromosome"/>
</dbReference>
<evidence type="ECO:0000313" key="2">
    <source>
        <dbReference type="EMBL" id="ALJ90639.1"/>
    </source>
</evidence>
<dbReference type="SUPFAM" id="SSF51735">
    <property type="entry name" value="NAD(P)-binding Rossmann-fold domains"/>
    <property type="match status" value="1"/>
</dbReference>
<dbReference type="Pfam" id="PF03721">
    <property type="entry name" value="UDPG_MGDP_dh_N"/>
    <property type="match status" value="1"/>
</dbReference>
<dbReference type="EMBL" id="CP010822">
    <property type="protein sequence ID" value="ALJ90639.1"/>
    <property type="molecule type" value="Genomic_DNA"/>
</dbReference>
<dbReference type="GO" id="GO:0003979">
    <property type="term" value="F:UDP-glucose 6-dehydrogenase activity"/>
    <property type="evidence" value="ECO:0007669"/>
    <property type="project" value="UniProtKB-EC"/>
</dbReference>
<gene>
    <name evidence="2" type="ORF">TO73_0785</name>
</gene>
<dbReference type="InterPro" id="IPR036291">
    <property type="entry name" value="NAD(P)-bd_dom_sf"/>
</dbReference>
<feature type="domain" description="UDP-glucose/GDP-mannose dehydrogenase N-terminal" evidence="1">
    <location>
        <begin position="11"/>
        <end position="69"/>
    </location>
</feature>